<feature type="transmembrane region" description="Helical" evidence="6">
    <location>
        <begin position="452"/>
        <end position="477"/>
    </location>
</feature>
<reference evidence="7" key="1">
    <citation type="submission" date="2021-03" db="EMBL/GenBank/DDBJ databases">
        <title>Evolutionary innovations through gain and loss of genes in the ectomycorrhizal Boletales.</title>
        <authorList>
            <person name="Wu G."/>
            <person name="Miyauchi S."/>
            <person name="Morin E."/>
            <person name="Yang Z.-L."/>
            <person name="Xu J."/>
            <person name="Martin F.M."/>
        </authorList>
    </citation>
    <scope>NUCLEOTIDE SEQUENCE</scope>
    <source>
        <strain evidence="7">BR01</strain>
    </source>
</reference>
<dbReference type="GO" id="GO:0016020">
    <property type="term" value="C:membrane"/>
    <property type="evidence" value="ECO:0007669"/>
    <property type="project" value="UniProtKB-SubCell"/>
</dbReference>
<dbReference type="OrthoDB" id="3900342at2759"/>
<feature type="transmembrane region" description="Helical" evidence="6">
    <location>
        <begin position="489"/>
        <end position="512"/>
    </location>
</feature>
<feature type="transmembrane region" description="Helical" evidence="6">
    <location>
        <begin position="63"/>
        <end position="85"/>
    </location>
</feature>
<feature type="transmembrane region" description="Helical" evidence="6">
    <location>
        <begin position="133"/>
        <end position="152"/>
    </location>
</feature>
<evidence type="ECO:0000256" key="4">
    <source>
        <dbReference type="ARBA" id="ARBA00022989"/>
    </source>
</evidence>
<evidence type="ECO:0000313" key="7">
    <source>
        <dbReference type="EMBL" id="KAG6374151.1"/>
    </source>
</evidence>
<comment type="caution">
    <text evidence="7">The sequence shown here is derived from an EMBL/GenBank/DDBJ whole genome shotgun (WGS) entry which is preliminary data.</text>
</comment>
<evidence type="ECO:0000256" key="2">
    <source>
        <dbReference type="ARBA" id="ARBA00022448"/>
    </source>
</evidence>
<dbReference type="AlphaFoldDB" id="A0A8I3A8S5"/>
<dbReference type="Pfam" id="PF13520">
    <property type="entry name" value="AA_permease_2"/>
    <property type="match status" value="1"/>
</dbReference>
<feature type="transmembrane region" description="Helical" evidence="6">
    <location>
        <begin position="524"/>
        <end position="545"/>
    </location>
</feature>
<feature type="transmembrane region" description="Helical" evidence="6">
    <location>
        <begin position="317"/>
        <end position="338"/>
    </location>
</feature>
<dbReference type="PIRSF" id="PIRSF006060">
    <property type="entry name" value="AA_transporter"/>
    <property type="match status" value="1"/>
</dbReference>
<dbReference type="InterPro" id="IPR002293">
    <property type="entry name" value="AA/rel_permease1"/>
</dbReference>
<proteinExistence type="predicted"/>
<dbReference type="GO" id="GO:0022857">
    <property type="term" value="F:transmembrane transporter activity"/>
    <property type="evidence" value="ECO:0007669"/>
    <property type="project" value="InterPro"/>
</dbReference>
<evidence type="ECO:0000256" key="6">
    <source>
        <dbReference type="SAM" id="Phobius"/>
    </source>
</evidence>
<evidence type="ECO:0000256" key="1">
    <source>
        <dbReference type="ARBA" id="ARBA00004141"/>
    </source>
</evidence>
<keyword evidence="8" id="KW-1185">Reference proteome</keyword>
<organism evidence="7 8">
    <name type="scientific">Boletus reticuloceps</name>
    <dbReference type="NCBI Taxonomy" id="495285"/>
    <lineage>
        <taxon>Eukaryota</taxon>
        <taxon>Fungi</taxon>
        <taxon>Dikarya</taxon>
        <taxon>Basidiomycota</taxon>
        <taxon>Agaricomycotina</taxon>
        <taxon>Agaricomycetes</taxon>
        <taxon>Agaricomycetidae</taxon>
        <taxon>Boletales</taxon>
        <taxon>Boletineae</taxon>
        <taxon>Boletaceae</taxon>
        <taxon>Boletoideae</taxon>
        <taxon>Boletus</taxon>
    </lineage>
</organism>
<evidence type="ECO:0000256" key="5">
    <source>
        <dbReference type="ARBA" id="ARBA00023136"/>
    </source>
</evidence>
<dbReference type="PANTHER" id="PTHR45649">
    <property type="entry name" value="AMINO-ACID PERMEASE BAT1"/>
    <property type="match status" value="1"/>
</dbReference>
<comment type="subcellular location">
    <subcellularLocation>
        <location evidence="1">Membrane</location>
        <topology evidence="1">Multi-pass membrane protein</topology>
    </subcellularLocation>
</comment>
<feature type="transmembrane region" description="Helical" evidence="6">
    <location>
        <begin position="198"/>
        <end position="218"/>
    </location>
</feature>
<sequence>MATKDAFDLDFAARQGLEKLGYTQEMTRRFTLVDDRCRYHSHAVTLGSSDACSQIRKGTDMQVILAIMAVPYGLAAPIATSLAGGGPAVMLWGWVLVSIFTQMLALSLAEICSKYPTSAGAYYWCYRLAPPRYKLIFSWINGWLNLVGNWTITLSVTFGIPQHCPPKVIVSPRTFSGTAQLIVAGVGIYLPEWVATPWQTYVIFLGVTAVACGFCLFFNKYLPSIDIACACWTALGIIITLICVSAKATAGRRPASFAFDGFEPASGWTPGWSFFIGLLPVSESLFRTSETNLRGLLGTVTSMAEEVHDPSKILPKAISLSVPIGTIWGVVFLLPILFTLPDVTTLLQVSSGQPIGVMFTLIMGSQAGGFGLVTKLELTHLVFGVGMFCAISISCAASRATWAFARDKAIPFHAHFSKISPLLPDVPVNALLLSTFIQVLLGLIYLGSSAAFNAFVGVAVMCLGASYALPVAISLAGRRREVSDAPFQLGAGVGTVVNTIAVLWVAFAIVLFSMPAIVPVTRVTMNYASVVFIGFAVVSAVWYWINGRFHYTGPPVPPTEVTELAPSTPTTSKGE</sequence>
<name>A0A8I3A8S5_9AGAM</name>
<dbReference type="Gene3D" id="1.20.1740.10">
    <property type="entry name" value="Amino acid/polyamine transporter I"/>
    <property type="match status" value="1"/>
</dbReference>
<accession>A0A8I3A8S5</accession>
<protein>
    <submittedName>
        <fullName evidence="7">Amino acid transporter</fullName>
    </submittedName>
</protein>
<evidence type="ECO:0000256" key="3">
    <source>
        <dbReference type="ARBA" id="ARBA00022692"/>
    </source>
</evidence>
<feature type="transmembrane region" description="Helical" evidence="6">
    <location>
        <begin position="225"/>
        <end position="248"/>
    </location>
</feature>
<feature type="transmembrane region" description="Helical" evidence="6">
    <location>
        <begin position="426"/>
        <end position="446"/>
    </location>
</feature>
<dbReference type="EMBL" id="JAGFBS010000019">
    <property type="protein sequence ID" value="KAG6374151.1"/>
    <property type="molecule type" value="Genomic_DNA"/>
</dbReference>
<dbReference type="Proteomes" id="UP000683000">
    <property type="component" value="Unassembled WGS sequence"/>
</dbReference>
<keyword evidence="5 6" id="KW-0472">Membrane</keyword>
<keyword evidence="2" id="KW-0813">Transport</keyword>
<keyword evidence="4 6" id="KW-1133">Transmembrane helix</keyword>
<feature type="transmembrane region" description="Helical" evidence="6">
    <location>
        <begin position="381"/>
        <end position="405"/>
    </location>
</feature>
<dbReference type="PANTHER" id="PTHR45649:SF28">
    <property type="entry name" value="TRANSPORTER, PUTATIVE (EUROFUNG)-RELATED"/>
    <property type="match status" value="1"/>
</dbReference>
<evidence type="ECO:0000313" key="8">
    <source>
        <dbReference type="Proteomes" id="UP000683000"/>
    </source>
</evidence>
<keyword evidence="3 6" id="KW-0812">Transmembrane</keyword>
<feature type="transmembrane region" description="Helical" evidence="6">
    <location>
        <begin position="91"/>
        <end position="112"/>
    </location>
</feature>
<gene>
    <name evidence="7" type="ORF">JVT61DRAFT_4799</name>
</gene>